<dbReference type="PROSITE" id="PS00061">
    <property type="entry name" value="ADH_SHORT"/>
    <property type="match status" value="1"/>
</dbReference>
<feature type="domain" description="Ketoreductase" evidence="4">
    <location>
        <begin position="6"/>
        <end position="190"/>
    </location>
</feature>
<evidence type="ECO:0000313" key="6">
    <source>
        <dbReference type="Proteomes" id="UP000193228"/>
    </source>
</evidence>
<gene>
    <name evidence="5" type="ORF">SAMN06265784_102323</name>
</gene>
<protein>
    <submittedName>
        <fullName evidence="5">NAD(P)-dependent dehydrogenase, short-chain alcohol dehydrogenase family</fullName>
    </submittedName>
</protein>
<dbReference type="CDD" id="cd05233">
    <property type="entry name" value="SDR_c"/>
    <property type="match status" value="1"/>
</dbReference>
<evidence type="ECO:0000256" key="2">
    <source>
        <dbReference type="ARBA" id="ARBA00023002"/>
    </source>
</evidence>
<comment type="similarity">
    <text evidence="1">Belongs to the short-chain dehydrogenases/reductases (SDR) family.</text>
</comment>
<dbReference type="AlphaFoldDB" id="A0A1X7J8W4"/>
<keyword evidence="3" id="KW-0472">Membrane</keyword>
<keyword evidence="6" id="KW-1185">Reference proteome</keyword>
<dbReference type="RefSeq" id="WP_085481478.1">
    <property type="nucleotide sequence ID" value="NZ_FXAT01000002.1"/>
</dbReference>
<evidence type="ECO:0000259" key="4">
    <source>
        <dbReference type="SMART" id="SM00822"/>
    </source>
</evidence>
<dbReference type="InterPro" id="IPR002347">
    <property type="entry name" value="SDR_fam"/>
</dbReference>
<dbReference type="GO" id="GO:0048038">
    <property type="term" value="F:quinone binding"/>
    <property type="evidence" value="ECO:0007669"/>
    <property type="project" value="TreeGrafter"/>
</dbReference>
<dbReference type="InterPro" id="IPR020904">
    <property type="entry name" value="Sc_DH/Rdtase_CS"/>
</dbReference>
<dbReference type="PRINTS" id="PR00081">
    <property type="entry name" value="GDHRDH"/>
</dbReference>
<keyword evidence="3" id="KW-0812">Transmembrane</keyword>
<dbReference type="GO" id="GO:0006633">
    <property type="term" value="P:fatty acid biosynthetic process"/>
    <property type="evidence" value="ECO:0007669"/>
    <property type="project" value="TreeGrafter"/>
</dbReference>
<reference evidence="6" key="1">
    <citation type="submission" date="2017-04" db="EMBL/GenBank/DDBJ databases">
        <authorList>
            <person name="Varghese N."/>
            <person name="Submissions S."/>
        </authorList>
    </citation>
    <scope>NUCLEOTIDE SEQUENCE [LARGE SCALE GENOMIC DNA]</scope>
    <source>
        <strain evidence="6">LMG 29540</strain>
    </source>
</reference>
<dbReference type="PANTHER" id="PTHR42760">
    <property type="entry name" value="SHORT-CHAIN DEHYDROGENASES/REDUCTASES FAMILY MEMBER"/>
    <property type="match status" value="1"/>
</dbReference>
<keyword evidence="3" id="KW-1133">Transmembrane helix</keyword>
<dbReference type="PRINTS" id="PR00080">
    <property type="entry name" value="SDRFAMILY"/>
</dbReference>
<keyword evidence="2" id="KW-0560">Oxidoreductase</keyword>
<accession>A0A1X7J8W4</accession>
<evidence type="ECO:0000256" key="1">
    <source>
        <dbReference type="ARBA" id="ARBA00006484"/>
    </source>
</evidence>
<dbReference type="EMBL" id="FXAT01000002">
    <property type="protein sequence ID" value="SMG23744.1"/>
    <property type="molecule type" value="Genomic_DNA"/>
</dbReference>
<dbReference type="InterPro" id="IPR036291">
    <property type="entry name" value="NAD(P)-bd_dom_sf"/>
</dbReference>
<dbReference type="Pfam" id="PF13561">
    <property type="entry name" value="adh_short_C2"/>
    <property type="match status" value="1"/>
</dbReference>
<evidence type="ECO:0000313" key="5">
    <source>
        <dbReference type="EMBL" id="SMG23744.1"/>
    </source>
</evidence>
<dbReference type="InterPro" id="IPR057326">
    <property type="entry name" value="KR_dom"/>
</dbReference>
<dbReference type="SUPFAM" id="SSF51735">
    <property type="entry name" value="NAD(P)-binding Rossmann-fold domains"/>
    <property type="match status" value="1"/>
</dbReference>
<evidence type="ECO:0000256" key="3">
    <source>
        <dbReference type="SAM" id="Phobius"/>
    </source>
</evidence>
<dbReference type="GO" id="GO:0016616">
    <property type="term" value="F:oxidoreductase activity, acting on the CH-OH group of donors, NAD or NADP as acceptor"/>
    <property type="evidence" value="ECO:0007669"/>
    <property type="project" value="TreeGrafter"/>
</dbReference>
<dbReference type="PANTHER" id="PTHR42760:SF133">
    <property type="entry name" value="3-OXOACYL-[ACYL-CARRIER-PROTEIN] REDUCTASE"/>
    <property type="match status" value="1"/>
</dbReference>
<name>A0A1X7J8W4_9BURK</name>
<feature type="transmembrane region" description="Helical" evidence="3">
    <location>
        <begin position="131"/>
        <end position="151"/>
    </location>
</feature>
<proteinExistence type="inferred from homology"/>
<dbReference type="FunFam" id="3.40.50.720:FF:000084">
    <property type="entry name" value="Short-chain dehydrogenase reductase"/>
    <property type="match status" value="1"/>
</dbReference>
<organism evidence="5 6">
    <name type="scientific">Paraburkholderia susongensis</name>
    <dbReference type="NCBI Taxonomy" id="1515439"/>
    <lineage>
        <taxon>Bacteria</taxon>
        <taxon>Pseudomonadati</taxon>
        <taxon>Pseudomonadota</taxon>
        <taxon>Betaproteobacteria</taxon>
        <taxon>Burkholderiales</taxon>
        <taxon>Burkholderiaceae</taxon>
        <taxon>Paraburkholderia</taxon>
    </lineage>
</organism>
<sequence length="257" mass="26612">MQLKDKVAVITGGDSGIGLASARLFLNEGANVVVMSNNADTLRAAHDLLGARVVTIEADVTDAHALVDAFAEVGRQFGHIDVLLASAGVVSPTPLEGTSSELVERILRINVAGSFYTVQAALPYLRSGSSVILIGSVVATMGVGGFGIYAASKAGISGMARALASELTPKGIRVNTLVPGPTRTPIWNTIAQTEAQLQELEESLVRTIPIGRLNDAEEVAQAALFLASNYSSSMQAAEMLIDGGASRAPQGAPAYRP</sequence>
<dbReference type="STRING" id="1515439.SAMN06265784_102323"/>
<dbReference type="SMART" id="SM00822">
    <property type="entry name" value="PKS_KR"/>
    <property type="match status" value="1"/>
</dbReference>
<dbReference type="OrthoDB" id="9803333at2"/>
<dbReference type="Gene3D" id="3.40.50.720">
    <property type="entry name" value="NAD(P)-binding Rossmann-like Domain"/>
    <property type="match status" value="1"/>
</dbReference>
<dbReference type="Proteomes" id="UP000193228">
    <property type="component" value="Unassembled WGS sequence"/>
</dbReference>